<reference evidence="8" key="1">
    <citation type="submission" date="2021-03" db="EMBL/GenBank/DDBJ databases">
        <authorList>
            <person name="Palmer J.M."/>
        </authorList>
    </citation>
    <scope>NUCLEOTIDE SEQUENCE</scope>
    <source>
        <strain evidence="8">ARV_011</strain>
    </source>
</reference>
<accession>A0A9P8AJE8</accession>
<keyword evidence="9" id="KW-1185">Reference proteome</keyword>
<dbReference type="Gene3D" id="1.20.1250.20">
    <property type="entry name" value="MFS general substrate transporter like domains"/>
    <property type="match status" value="1"/>
</dbReference>
<feature type="transmembrane region" description="Helical" evidence="7">
    <location>
        <begin position="223"/>
        <end position="247"/>
    </location>
</feature>
<evidence type="ECO:0000256" key="6">
    <source>
        <dbReference type="SAM" id="MobiDB-lite"/>
    </source>
</evidence>
<dbReference type="PANTHER" id="PTHR23504:SF15">
    <property type="entry name" value="MAJOR FACILITATOR SUPERFAMILY (MFS) PROFILE DOMAIN-CONTAINING PROTEIN"/>
    <property type="match status" value="1"/>
</dbReference>
<evidence type="ECO:0000256" key="1">
    <source>
        <dbReference type="ARBA" id="ARBA00004141"/>
    </source>
</evidence>
<dbReference type="CDD" id="cd17330">
    <property type="entry name" value="MFS_SLC46_TetA_like"/>
    <property type="match status" value="1"/>
</dbReference>
<dbReference type="GeneID" id="66117737"/>
<feature type="transmembrane region" description="Helical" evidence="7">
    <location>
        <begin position="540"/>
        <end position="563"/>
    </location>
</feature>
<dbReference type="InterPro" id="IPR036259">
    <property type="entry name" value="MFS_trans_sf"/>
</dbReference>
<dbReference type="Proteomes" id="UP000790833">
    <property type="component" value="Unassembled WGS sequence"/>
</dbReference>
<dbReference type="GO" id="GO:0022857">
    <property type="term" value="F:transmembrane transporter activity"/>
    <property type="evidence" value="ECO:0007669"/>
    <property type="project" value="InterPro"/>
</dbReference>
<feature type="transmembrane region" description="Helical" evidence="7">
    <location>
        <begin position="80"/>
        <end position="99"/>
    </location>
</feature>
<keyword evidence="2" id="KW-0813">Transport</keyword>
<protein>
    <recommendedName>
        <fullName evidence="10">Major facilitator superfamily (MFS) profile domain-containing protein</fullName>
    </recommendedName>
</protein>
<feature type="transmembrane region" description="Helical" evidence="7">
    <location>
        <begin position="472"/>
        <end position="489"/>
    </location>
</feature>
<sequence length="599" mass="66876">MKGFPYRQMLVICLIRFSEPLAFTSIFPYMYFMIRDFHIAPDEHLIAKYSGYLASSFALCQFIFAVKWGKLSDIYGRKPILLFGMCGTVVSLLVFGFSTSYYMAFGARMIAGCLNGNVAVLRTMVGEIVKEKKHQPLAFLTLPLLFNFGSTLGPLIGGSSYFTRPKKDNPYGTNSTLSGTPIISGIFNAISAPGFGSLPDQIPSLYITTEGWSLYHDKFLDKYPYALSNIVVSTIILISCTIGLFQLQETHPKLQKRRDPFVDFGDSFLRCIGFSTPERPWHQKEIDDCNETAPLLGSRSESESNSECGEDEGGLSPVFTKGLDRAIVNQYGTNGHTAEETAGEETIRPLTRALSRDVEESPGNQVTTVQSIASGPTDYSNAFTPAVITVLTSNFILSFHAICYNEFLPVFLASPLQRKYLHFPLSIKGGFGLTSEFIGKLFSSTGIAGMAIILVIFPLIDRKLGTIRGFRFLCSIFPFMYFFVPLTIFTHHDYNSNFPRWVMVAALYTITSLKTLAQLTGMPQITLLNHRAAHVSHRAYINSTSMSIMALARFTGPMIFGYVMSFGDSLGRSWLIWWCLSMLSLFGFFQSFRMDEYAD</sequence>
<dbReference type="SUPFAM" id="SSF103473">
    <property type="entry name" value="MFS general substrate transporter"/>
    <property type="match status" value="1"/>
</dbReference>
<dbReference type="OrthoDB" id="10262656at2759"/>
<keyword evidence="3 7" id="KW-0812">Transmembrane</keyword>
<evidence type="ECO:0008006" key="10">
    <source>
        <dbReference type="Google" id="ProtNLM"/>
    </source>
</evidence>
<feature type="transmembrane region" description="Helical" evidence="7">
    <location>
        <begin position="382"/>
        <end position="402"/>
    </location>
</feature>
<dbReference type="RefSeq" id="XP_043050233.1">
    <property type="nucleotide sequence ID" value="XM_043195036.1"/>
</dbReference>
<keyword evidence="4 7" id="KW-1133">Transmembrane helix</keyword>
<dbReference type="AlphaFoldDB" id="A0A9P8AJE8"/>
<gene>
    <name evidence="8" type="ORF">KQ657_004363</name>
</gene>
<feature type="transmembrane region" description="Helical" evidence="7">
    <location>
        <begin position="501"/>
        <end position="519"/>
    </location>
</feature>
<organism evidence="8 9">
    <name type="scientific">Scheffersomyces spartinae</name>
    <dbReference type="NCBI Taxonomy" id="45513"/>
    <lineage>
        <taxon>Eukaryota</taxon>
        <taxon>Fungi</taxon>
        <taxon>Dikarya</taxon>
        <taxon>Ascomycota</taxon>
        <taxon>Saccharomycotina</taxon>
        <taxon>Pichiomycetes</taxon>
        <taxon>Debaryomycetaceae</taxon>
        <taxon>Scheffersomyces</taxon>
    </lineage>
</organism>
<feature type="transmembrane region" description="Helical" evidence="7">
    <location>
        <begin position="441"/>
        <end position="460"/>
    </location>
</feature>
<feature type="transmembrane region" description="Helical" evidence="7">
    <location>
        <begin position="137"/>
        <end position="156"/>
    </location>
</feature>
<evidence type="ECO:0000313" key="8">
    <source>
        <dbReference type="EMBL" id="KAG7194686.1"/>
    </source>
</evidence>
<proteinExistence type="predicted"/>
<feature type="transmembrane region" description="Helical" evidence="7">
    <location>
        <begin position="575"/>
        <end position="592"/>
    </location>
</feature>
<dbReference type="GO" id="GO:0016020">
    <property type="term" value="C:membrane"/>
    <property type="evidence" value="ECO:0007669"/>
    <property type="project" value="UniProtKB-SubCell"/>
</dbReference>
<dbReference type="InterPro" id="IPR011701">
    <property type="entry name" value="MFS"/>
</dbReference>
<feature type="region of interest" description="Disordered" evidence="6">
    <location>
        <begin position="293"/>
        <end position="317"/>
    </location>
</feature>
<feature type="transmembrane region" description="Helical" evidence="7">
    <location>
        <begin position="9"/>
        <end position="29"/>
    </location>
</feature>
<dbReference type="Pfam" id="PF07690">
    <property type="entry name" value="MFS_1"/>
    <property type="match status" value="1"/>
</dbReference>
<keyword evidence="5 7" id="KW-0472">Membrane</keyword>
<dbReference type="PANTHER" id="PTHR23504">
    <property type="entry name" value="MAJOR FACILITATOR SUPERFAMILY DOMAIN-CONTAINING PROTEIN 10"/>
    <property type="match status" value="1"/>
</dbReference>
<evidence type="ECO:0000256" key="7">
    <source>
        <dbReference type="SAM" id="Phobius"/>
    </source>
</evidence>
<name>A0A9P8AJE8_9ASCO</name>
<evidence type="ECO:0000256" key="3">
    <source>
        <dbReference type="ARBA" id="ARBA00022692"/>
    </source>
</evidence>
<comment type="subcellular location">
    <subcellularLocation>
        <location evidence="1">Membrane</location>
        <topology evidence="1">Multi-pass membrane protein</topology>
    </subcellularLocation>
</comment>
<evidence type="ECO:0000313" key="9">
    <source>
        <dbReference type="Proteomes" id="UP000790833"/>
    </source>
</evidence>
<comment type="caution">
    <text evidence="8">The sequence shown here is derived from an EMBL/GenBank/DDBJ whole genome shotgun (WGS) entry which is preliminary data.</text>
</comment>
<evidence type="ECO:0000256" key="5">
    <source>
        <dbReference type="ARBA" id="ARBA00023136"/>
    </source>
</evidence>
<dbReference type="EMBL" id="JAHMUF010000006">
    <property type="protein sequence ID" value="KAG7194686.1"/>
    <property type="molecule type" value="Genomic_DNA"/>
</dbReference>
<evidence type="ECO:0000256" key="4">
    <source>
        <dbReference type="ARBA" id="ARBA00022989"/>
    </source>
</evidence>
<evidence type="ECO:0000256" key="2">
    <source>
        <dbReference type="ARBA" id="ARBA00022448"/>
    </source>
</evidence>
<feature type="transmembrane region" description="Helical" evidence="7">
    <location>
        <begin position="49"/>
        <end position="68"/>
    </location>
</feature>